<accession>A0A9D6V5W4</accession>
<sequence>MFRSFSLLFLLVAVTLQQASAHDAWFIPKDAGLTVAYGHGEKLDPYDPAKVKDAKGYDRKGQPVAVQMVAAKESASISSKEKPAIVTALFDGGYGVKTADGWQKLTKREAQGKYSIVEALKSQKYSKAILTPCDTCTKPVGLAFEIVPEKDPFSVKPGDALPLSVILNGKAIEGAVVKTSEAAHSGAKDQLKSDKDGKANVVVGKPGFQLIVASYKTPLKDDPDADVLSLSTSLTFETK</sequence>
<keyword evidence="1" id="KW-0732">Signal</keyword>
<protein>
    <submittedName>
        <fullName evidence="2">DUF4198 domain-containing protein</fullName>
    </submittedName>
</protein>
<feature type="signal peptide" evidence="1">
    <location>
        <begin position="1"/>
        <end position="21"/>
    </location>
</feature>
<dbReference type="Proteomes" id="UP000807825">
    <property type="component" value="Unassembled WGS sequence"/>
</dbReference>
<evidence type="ECO:0000256" key="1">
    <source>
        <dbReference type="SAM" id="SignalP"/>
    </source>
</evidence>
<feature type="chain" id="PRO_5038366851" evidence="1">
    <location>
        <begin position="22"/>
        <end position="239"/>
    </location>
</feature>
<proteinExistence type="predicted"/>
<reference evidence="2" key="1">
    <citation type="submission" date="2020-07" db="EMBL/GenBank/DDBJ databases">
        <title>Huge and variable diversity of episymbiotic CPR bacteria and DPANN archaea in groundwater ecosystems.</title>
        <authorList>
            <person name="He C.Y."/>
            <person name="Keren R."/>
            <person name="Whittaker M."/>
            <person name="Farag I.F."/>
            <person name="Doudna J."/>
            <person name="Cate J.H.D."/>
            <person name="Banfield J.F."/>
        </authorList>
    </citation>
    <scope>NUCLEOTIDE SEQUENCE</scope>
    <source>
        <strain evidence="2">NC_groundwater_1664_Pr3_B-0.1um_52_9</strain>
    </source>
</reference>
<dbReference type="EMBL" id="JACRDE010000564">
    <property type="protein sequence ID" value="MBI5252094.1"/>
    <property type="molecule type" value="Genomic_DNA"/>
</dbReference>
<dbReference type="Pfam" id="PF10670">
    <property type="entry name" value="DUF4198"/>
    <property type="match status" value="1"/>
</dbReference>
<dbReference type="InterPro" id="IPR019613">
    <property type="entry name" value="DUF4198"/>
</dbReference>
<comment type="caution">
    <text evidence="2">The sequence shown here is derived from an EMBL/GenBank/DDBJ whole genome shotgun (WGS) entry which is preliminary data.</text>
</comment>
<dbReference type="AlphaFoldDB" id="A0A9D6V5W4"/>
<evidence type="ECO:0000313" key="3">
    <source>
        <dbReference type="Proteomes" id="UP000807825"/>
    </source>
</evidence>
<gene>
    <name evidence="2" type="ORF">HY912_21575</name>
</gene>
<name>A0A9D6V5W4_9BACT</name>
<organism evidence="2 3">
    <name type="scientific">Desulfomonile tiedjei</name>
    <dbReference type="NCBI Taxonomy" id="2358"/>
    <lineage>
        <taxon>Bacteria</taxon>
        <taxon>Pseudomonadati</taxon>
        <taxon>Thermodesulfobacteriota</taxon>
        <taxon>Desulfomonilia</taxon>
        <taxon>Desulfomonilales</taxon>
        <taxon>Desulfomonilaceae</taxon>
        <taxon>Desulfomonile</taxon>
    </lineage>
</organism>
<evidence type="ECO:0000313" key="2">
    <source>
        <dbReference type="EMBL" id="MBI5252094.1"/>
    </source>
</evidence>